<sequence>MGRTAQQPSTLLVMRFSAMGDVAMTVPVIVQLLQHYPALQVVMVSDKKWAPLFENIPRLTFYPADLRGLHKGFFGLRELYRSLRSFRISAVADLHRVLRSRVMDLFFSVGGYKVSVLDKGRPEKRRLTRKRGKVLQPLRATVQRYADVFAALGFPFPLREDVAPLRPPVLRPELAAKLPEKGTRRWVGIAPFARHPEKTYPPEKMQEIVGSLALREDLQLLLFGGGSAEVQRLEEWAARYPGVCSTAGKYSLEDELAIIGRLSLMISMDSANMHLAALFGVPVISIWGATHPYAGFRAFGQPEENRVQIALYCRPCSVFGNVPCYRGDHACMEQLPPALVLQRVNAVLDGNVS</sequence>
<evidence type="ECO:0000313" key="3">
    <source>
        <dbReference type="EMBL" id="GAA4303864.1"/>
    </source>
</evidence>
<comment type="caution">
    <text evidence="3">The sequence shown here is derived from an EMBL/GenBank/DDBJ whole genome shotgun (WGS) entry which is preliminary data.</text>
</comment>
<dbReference type="RefSeq" id="WP_344975629.1">
    <property type="nucleotide sequence ID" value="NZ_BAABFN010000001.1"/>
</dbReference>
<dbReference type="InterPro" id="IPR002201">
    <property type="entry name" value="Glyco_trans_9"/>
</dbReference>
<dbReference type="SUPFAM" id="SSF53756">
    <property type="entry name" value="UDP-Glycosyltransferase/glycogen phosphorylase"/>
    <property type="match status" value="1"/>
</dbReference>
<keyword evidence="4" id="KW-1185">Reference proteome</keyword>
<dbReference type="Proteomes" id="UP001501207">
    <property type="component" value="Unassembled WGS sequence"/>
</dbReference>
<dbReference type="PANTHER" id="PTHR30160:SF22">
    <property type="entry name" value="LIPOPOLYSACCHARIDE CORE BIOSYNTHESIS PROTEIN"/>
    <property type="match status" value="1"/>
</dbReference>
<organism evidence="3 4">
    <name type="scientific">Compostibacter hankyongensis</name>
    <dbReference type="NCBI Taxonomy" id="1007089"/>
    <lineage>
        <taxon>Bacteria</taxon>
        <taxon>Pseudomonadati</taxon>
        <taxon>Bacteroidota</taxon>
        <taxon>Chitinophagia</taxon>
        <taxon>Chitinophagales</taxon>
        <taxon>Chitinophagaceae</taxon>
        <taxon>Compostibacter</taxon>
    </lineage>
</organism>
<dbReference type="Gene3D" id="3.40.50.2000">
    <property type="entry name" value="Glycogen Phosphorylase B"/>
    <property type="match status" value="2"/>
</dbReference>
<dbReference type="InterPro" id="IPR051199">
    <property type="entry name" value="LPS_LOS_Heptosyltrfase"/>
</dbReference>
<reference evidence="4" key="1">
    <citation type="journal article" date="2019" name="Int. J. Syst. Evol. Microbiol.">
        <title>The Global Catalogue of Microorganisms (GCM) 10K type strain sequencing project: providing services to taxonomists for standard genome sequencing and annotation.</title>
        <authorList>
            <consortium name="The Broad Institute Genomics Platform"/>
            <consortium name="The Broad Institute Genome Sequencing Center for Infectious Disease"/>
            <person name="Wu L."/>
            <person name="Ma J."/>
        </authorList>
    </citation>
    <scope>NUCLEOTIDE SEQUENCE [LARGE SCALE GENOMIC DNA]</scope>
    <source>
        <strain evidence="4">JCM 17664</strain>
    </source>
</reference>
<keyword evidence="1" id="KW-0328">Glycosyltransferase</keyword>
<keyword evidence="2" id="KW-0808">Transferase</keyword>
<dbReference type="PANTHER" id="PTHR30160">
    <property type="entry name" value="TETRAACYLDISACCHARIDE 4'-KINASE-RELATED"/>
    <property type="match status" value="1"/>
</dbReference>
<name>A0ABP8FHE6_9BACT</name>
<accession>A0ABP8FHE6</accession>
<evidence type="ECO:0000256" key="1">
    <source>
        <dbReference type="ARBA" id="ARBA00022676"/>
    </source>
</evidence>
<protein>
    <submittedName>
        <fullName evidence="3">Glycosyltransferase family 9 protein</fullName>
    </submittedName>
</protein>
<evidence type="ECO:0000313" key="4">
    <source>
        <dbReference type="Proteomes" id="UP001501207"/>
    </source>
</evidence>
<dbReference type="EMBL" id="BAABFN010000001">
    <property type="protein sequence ID" value="GAA4303864.1"/>
    <property type="molecule type" value="Genomic_DNA"/>
</dbReference>
<dbReference type="Pfam" id="PF01075">
    <property type="entry name" value="Glyco_transf_9"/>
    <property type="match status" value="1"/>
</dbReference>
<proteinExistence type="predicted"/>
<dbReference type="CDD" id="cd03789">
    <property type="entry name" value="GT9_LPS_heptosyltransferase"/>
    <property type="match status" value="1"/>
</dbReference>
<gene>
    <name evidence="3" type="ORF">GCM10023143_07700</name>
</gene>
<evidence type="ECO:0000256" key="2">
    <source>
        <dbReference type="ARBA" id="ARBA00022679"/>
    </source>
</evidence>